<dbReference type="OrthoDB" id="675927at2759"/>
<keyword evidence="3" id="KW-1185">Reference proteome</keyword>
<comment type="caution">
    <text evidence="2">The sequence shown here is derived from an EMBL/GenBank/DDBJ whole genome shotgun (WGS) entry which is preliminary data.</text>
</comment>
<organism evidence="2 3">
    <name type="scientific">Oryza meyeriana var. granulata</name>
    <dbReference type="NCBI Taxonomy" id="110450"/>
    <lineage>
        <taxon>Eukaryota</taxon>
        <taxon>Viridiplantae</taxon>
        <taxon>Streptophyta</taxon>
        <taxon>Embryophyta</taxon>
        <taxon>Tracheophyta</taxon>
        <taxon>Spermatophyta</taxon>
        <taxon>Magnoliopsida</taxon>
        <taxon>Liliopsida</taxon>
        <taxon>Poales</taxon>
        <taxon>Poaceae</taxon>
        <taxon>BOP clade</taxon>
        <taxon>Oryzoideae</taxon>
        <taxon>Oryzeae</taxon>
        <taxon>Oryzinae</taxon>
        <taxon>Oryza</taxon>
        <taxon>Oryza meyeriana</taxon>
    </lineage>
</organism>
<dbReference type="PANTHER" id="PTHR33437">
    <property type="entry name" value="OS06G0361200 PROTEIN"/>
    <property type="match status" value="1"/>
</dbReference>
<evidence type="ECO:0000256" key="1">
    <source>
        <dbReference type="SAM" id="MobiDB-lite"/>
    </source>
</evidence>
<sequence length="277" mass="29636">MAEHVQPFTTLRIDTLWVDVPIGSLQAANSGSSLRTTAASPTLADDEQEVSSVWQDGFIPVLSKAARRRRRAAARAREASSQEHVINVREAASSDSVPPGFTRAAPVKTRSFEPSPRFRHTTLGEWHVREIRMNPSKEVPHNSVTRLPVTPTKGGVATPTTKNNALGANSSLVCEAGSSSTPVAVPLNIAPEILRVMSPKISLSILVAAPSKSTVATLPSTGGVLNCTHRLRPLDKGKVVMVDETHHELPSNIEKDAVVPQSTMVPHEGPSNVPSQL</sequence>
<dbReference type="AlphaFoldDB" id="A0A6G1CBU1"/>
<name>A0A6G1CBU1_9ORYZ</name>
<reference evidence="2 3" key="1">
    <citation type="submission" date="2019-11" db="EMBL/GenBank/DDBJ databases">
        <title>Whole genome sequence of Oryza granulata.</title>
        <authorList>
            <person name="Li W."/>
        </authorList>
    </citation>
    <scope>NUCLEOTIDE SEQUENCE [LARGE SCALE GENOMIC DNA]</scope>
    <source>
        <strain evidence="3">cv. Menghai</strain>
        <tissue evidence="2">Leaf</tissue>
    </source>
</reference>
<feature type="region of interest" description="Disordered" evidence="1">
    <location>
        <begin position="138"/>
        <end position="163"/>
    </location>
</feature>
<evidence type="ECO:0000313" key="3">
    <source>
        <dbReference type="Proteomes" id="UP000479710"/>
    </source>
</evidence>
<dbReference type="PANTHER" id="PTHR33437:SF2">
    <property type="entry name" value="OS06G0361200 PROTEIN"/>
    <property type="match status" value="1"/>
</dbReference>
<dbReference type="Proteomes" id="UP000479710">
    <property type="component" value="Unassembled WGS sequence"/>
</dbReference>
<proteinExistence type="predicted"/>
<gene>
    <name evidence="2" type="ORF">E2562_033654</name>
</gene>
<accession>A0A6G1CBU1</accession>
<protein>
    <submittedName>
        <fullName evidence="2">Uncharacterized protein</fullName>
    </submittedName>
</protein>
<dbReference type="EMBL" id="SPHZ02000010">
    <property type="protein sequence ID" value="KAF0897103.1"/>
    <property type="molecule type" value="Genomic_DNA"/>
</dbReference>
<evidence type="ECO:0000313" key="2">
    <source>
        <dbReference type="EMBL" id="KAF0897103.1"/>
    </source>
</evidence>